<organism evidence="1 2">
    <name type="scientific">Croceibacterium mercuriale</name>
    <dbReference type="NCBI Taxonomy" id="1572751"/>
    <lineage>
        <taxon>Bacteria</taxon>
        <taxon>Pseudomonadati</taxon>
        <taxon>Pseudomonadota</taxon>
        <taxon>Alphaproteobacteria</taxon>
        <taxon>Sphingomonadales</taxon>
        <taxon>Erythrobacteraceae</taxon>
        <taxon>Croceibacterium</taxon>
    </lineage>
</organism>
<dbReference type="RefSeq" id="WP_039097990.1">
    <property type="nucleotide sequence ID" value="NZ_JTDN01000005.1"/>
</dbReference>
<comment type="caution">
    <text evidence="1">The sequence shown here is derived from an EMBL/GenBank/DDBJ whole genome shotgun (WGS) entry which is preliminary data.</text>
</comment>
<reference evidence="1 2" key="1">
    <citation type="submission" date="2014-11" db="EMBL/GenBank/DDBJ databases">
        <title>Draft genome sequence of Kirrobacter mercurialis.</title>
        <authorList>
            <person name="Coil D.A."/>
            <person name="Eisen J.A."/>
        </authorList>
    </citation>
    <scope>NUCLEOTIDE SEQUENCE [LARGE SCALE GENOMIC DNA]</scope>
    <source>
        <strain evidence="1 2">Coronado</strain>
    </source>
</reference>
<dbReference type="AlphaFoldDB" id="A0A0B2BRT9"/>
<accession>A0A0B2BRT9</accession>
<evidence type="ECO:0000313" key="2">
    <source>
        <dbReference type="Proteomes" id="UP000030988"/>
    </source>
</evidence>
<evidence type="ECO:0000313" key="1">
    <source>
        <dbReference type="EMBL" id="KHL24101.1"/>
    </source>
</evidence>
<keyword evidence="2" id="KW-1185">Reference proteome</keyword>
<sequence length="341" mass="37404">ASYAEALELVQQGFAIRMSDGRSAPSLVAAGSLELVDGPVASLDDLWTFTMPEVPFTLETVLEELREHIQSQASDIGCIAGDEAASAFLGFPFDWRDDSESPEARERIDLACFNMTRIVTAAWHSAFRPTPASPAIAGEDVDELEQILCASLVRFGRRHGSPLDRDGSALQRTILSAYYRWQIADGCFLPEDALPDSGRPDHSVTEAIGALTGMPATAVRNTLSRDGLSLVRSKLDRNALIDWIVTRRNFAPLRESETSEGRWAWFVAGDLHFTPGDDGFAKVRQRVHSATPDLQAKEAAIVARRAAGEMPTHAELRRYAEALQVSPDSLIEALHSYWQPA</sequence>
<gene>
    <name evidence="1" type="ORF">PK98_15545</name>
</gene>
<name>A0A0B2BRT9_9SPHN</name>
<dbReference type="Proteomes" id="UP000030988">
    <property type="component" value="Unassembled WGS sequence"/>
</dbReference>
<dbReference type="EMBL" id="JTDN01000005">
    <property type="protein sequence ID" value="KHL24101.1"/>
    <property type="molecule type" value="Genomic_DNA"/>
</dbReference>
<proteinExistence type="predicted"/>
<dbReference type="OrthoDB" id="8450244at2"/>
<feature type="non-terminal residue" evidence="1">
    <location>
        <position position="1"/>
    </location>
</feature>
<protein>
    <submittedName>
        <fullName evidence="1">Uncharacterized protein</fullName>
    </submittedName>
</protein>